<dbReference type="OrthoDB" id="9806014at2"/>
<proteinExistence type="inferred from homology"/>
<dbReference type="KEGG" id="wch:wcw_0914"/>
<dbReference type="Proteomes" id="UP000001505">
    <property type="component" value="Chromosome"/>
</dbReference>
<keyword evidence="2 4" id="KW-0396">Initiation factor</keyword>
<keyword evidence="10" id="KW-1185">Reference proteome</keyword>
<organism evidence="9 10">
    <name type="scientific">Waddlia chondrophila (strain ATCC VR-1470 / WSU 86-1044)</name>
    <dbReference type="NCBI Taxonomy" id="716544"/>
    <lineage>
        <taxon>Bacteria</taxon>
        <taxon>Pseudomonadati</taxon>
        <taxon>Chlamydiota</taxon>
        <taxon>Chlamydiia</taxon>
        <taxon>Parachlamydiales</taxon>
        <taxon>Waddliaceae</taxon>
        <taxon>Waddlia</taxon>
    </lineage>
</organism>
<evidence type="ECO:0000259" key="7">
    <source>
        <dbReference type="Pfam" id="PF00707"/>
    </source>
</evidence>
<dbReference type="InterPro" id="IPR001288">
    <property type="entry name" value="Translation_initiation_fac_3"/>
</dbReference>
<dbReference type="Pfam" id="PF00707">
    <property type="entry name" value="IF3_C"/>
    <property type="match status" value="1"/>
</dbReference>
<dbReference type="Gene3D" id="3.30.110.10">
    <property type="entry name" value="Translation initiation factor 3 (IF-3), C-terminal domain"/>
    <property type="match status" value="1"/>
</dbReference>
<dbReference type="FunFam" id="3.30.110.10:FF:000001">
    <property type="entry name" value="Translation initiation factor IF-3"/>
    <property type="match status" value="1"/>
</dbReference>
<dbReference type="Gene3D" id="3.10.20.80">
    <property type="entry name" value="Translation initiation factor 3 (IF-3), N-terminal domain"/>
    <property type="match status" value="1"/>
</dbReference>
<keyword evidence="3 4" id="KW-0648">Protein biosynthesis</keyword>
<dbReference type="GO" id="GO:0032790">
    <property type="term" value="P:ribosome disassembly"/>
    <property type="evidence" value="ECO:0007669"/>
    <property type="project" value="TreeGrafter"/>
</dbReference>
<dbReference type="GO" id="GO:0005829">
    <property type="term" value="C:cytosol"/>
    <property type="evidence" value="ECO:0007669"/>
    <property type="project" value="TreeGrafter"/>
</dbReference>
<reference evidence="9 10" key="1">
    <citation type="journal article" date="2010" name="PLoS ONE">
        <title>The Waddlia genome: a window into chlamydial biology.</title>
        <authorList>
            <person name="Bertelli C."/>
            <person name="Collyn F."/>
            <person name="Croxatto A."/>
            <person name="Ruckert C."/>
            <person name="Polkinghorne A."/>
            <person name="Kebbi-Beghdadi C."/>
            <person name="Goesmann A."/>
            <person name="Vaughan L."/>
            <person name="Greub G."/>
        </authorList>
    </citation>
    <scope>NUCLEOTIDE SEQUENCE [LARGE SCALE GENOMIC DNA]</scope>
    <source>
        <strain evidence="10">ATCC VR-1470 / WSU 86-1044</strain>
    </source>
</reference>
<evidence type="ECO:0000256" key="4">
    <source>
        <dbReference type="HAMAP-Rule" id="MF_00080"/>
    </source>
</evidence>
<dbReference type="PANTHER" id="PTHR10938:SF0">
    <property type="entry name" value="TRANSLATION INITIATION FACTOR IF-3, MITOCHONDRIAL"/>
    <property type="match status" value="1"/>
</dbReference>
<dbReference type="GO" id="GO:0043022">
    <property type="term" value="F:ribosome binding"/>
    <property type="evidence" value="ECO:0007669"/>
    <property type="project" value="UniProtKB-ARBA"/>
</dbReference>
<dbReference type="AlphaFoldDB" id="D6YVW4"/>
<comment type="subcellular location">
    <subcellularLocation>
        <location evidence="4 6">Cytoplasm</location>
    </subcellularLocation>
</comment>
<name>D6YVW4_WADCW</name>
<evidence type="ECO:0000256" key="5">
    <source>
        <dbReference type="NCBIfam" id="TIGR00168"/>
    </source>
</evidence>
<evidence type="ECO:0000256" key="6">
    <source>
        <dbReference type="RuleBase" id="RU000646"/>
    </source>
</evidence>
<feature type="domain" description="Translation initiation factor 3 C-terminal" evidence="7">
    <location>
        <begin position="79"/>
        <end position="164"/>
    </location>
</feature>
<dbReference type="PANTHER" id="PTHR10938">
    <property type="entry name" value="TRANSLATION INITIATION FACTOR IF-3"/>
    <property type="match status" value="1"/>
</dbReference>
<dbReference type="InterPro" id="IPR019815">
    <property type="entry name" value="Translation_initiation_fac_3_C"/>
</dbReference>
<evidence type="ECO:0000256" key="2">
    <source>
        <dbReference type="ARBA" id="ARBA00022540"/>
    </source>
</evidence>
<dbReference type="NCBIfam" id="TIGR00168">
    <property type="entry name" value="infC"/>
    <property type="match status" value="1"/>
</dbReference>
<dbReference type="GO" id="GO:0016020">
    <property type="term" value="C:membrane"/>
    <property type="evidence" value="ECO:0007669"/>
    <property type="project" value="TreeGrafter"/>
</dbReference>
<dbReference type="eggNOG" id="COG0290">
    <property type="taxonomic scope" value="Bacteria"/>
</dbReference>
<dbReference type="EMBL" id="CP001928">
    <property type="protein sequence ID" value="ADI38275.1"/>
    <property type="molecule type" value="Genomic_DNA"/>
</dbReference>
<comment type="similarity">
    <text evidence="1 4 6">Belongs to the IF-3 family.</text>
</comment>
<keyword evidence="4" id="KW-0963">Cytoplasm</keyword>
<dbReference type="Pfam" id="PF05198">
    <property type="entry name" value="IF3_N"/>
    <property type="match status" value="1"/>
</dbReference>
<protein>
    <recommendedName>
        <fullName evidence="4 5">Translation initiation factor IF-3</fullName>
    </recommendedName>
</protein>
<dbReference type="PROSITE" id="PS00938">
    <property type="entry name" value="IF3"/>
    <property type="match status" value="1"/>
</dbReference>
<dbReference type="HAMAP" id="MF_00080">
    <property type="entry name" value="IF_3"/>
    <property type="match status" value="1"/>
</dbReference>
<dbReference type="GO" id="GO:0003743">
    <property type="term" value="F:translation initiation factor activity"/>
    <property type="evidence" value="ECO:0007669"/>
    <property type="project" value="UniProtKB-UniRule"/>
</dbReference>
<gene>
    <name evidence="4 9" type="primary">infC</name>
    <name evidence="9" type="ordered locus">wcw_0914</name>
</gene>
<evidence type="ECO:0000259" key="8">
    <source>
        <dbReference type="Pfam" id="PF05198"/>
    </source>
</evidence>
<accession>D6YVW4</accession>
<comment type="subunit">
    <text evidence="4 6">Monomer.</text>
</comment>
<sequence>MRINREIRAPKVRVISSTGEQVGIMSPRDALKRAEDEGLDLVEIAPNANPPVCKIIDYGKFRYDQTKREKESKKASHQIKVKEVKVKPNINEHDLQTKMRHAKDFLEKGNKVKVTCMFRGREMAHKSIGERLIQRIVEDLNEVAVCETPMKMFGRFLTVVLAPHKNKK</sequence>
<dbReference type="SUPFAM" id="SSF55200">
    <property type="entry name" value="Translation initiation factor IF3, C-terminal domain"/>
    <property type="match status" value="1"/>
</dbReference>
<dbReference type="InterPro" id="IPR019814">
    <property type="entry name" value="Translation_initiation_fac_3_N"/>
</dbReference>
<dbReference type="STRING" id="716544.wcw_0914"/>
<feature type="domain" description="Translation initiation factor 3 N-terminal" evidence="8">
    <location>
        <begin position="3"/>
        <end position="71"/>
    </location>
</feature>
<evidence type="ECO:0000313" key="9">
    <source>
        <dbReference type="EMBL" id="ADI38275.1"/>
    </source>
</evidence>
<dbReference type="InterPro" id="IPR019813">
    <property type="entry name" value="Translation_initiation_fac3_CS"/>
</dbReference>
<dbReference type="InterPro" id="IPR036788">
    <property type="entry name" value="T_IF-3_C_sf"/>
</dbReference>
<dbReference type="HOGENOM" id="CLU_054919_3_2_0"/>
<evidence type="ECO:0000256" key="1">
    <source>
        <dbReference type="ARBA" id="ARBA00005439"/>
    </source>
</evidence>
<dbReference type="InterPro" id="IPR036787">
    <property type="entry name" value="T_IF-3_N_sf"/>
</dbReference>
<dbReference type="SUPFAM" id="SSF54364">
    <property type="entry name" value="Translation initiation factor IF3, N-terminal domain"/>
    <property type="match status" value="1"/>
</dbReference>
<dbReference type="RefSeq" id="WP_013181989.1">
    <property type="nucleotide sequence ID" value="NC_014225.1"/>
</dbReference>
<evidence type="ECO:0000256" key="3">
    <source>
        <dbReference type="ARBA" id="ARBA00022917"/>
    </source>
</evidence>
<dbReference type="FunFam" id="3.10.20.80:FF:000001">
    <property type="entry name" value="Translation initiation factor IF-3"/>
    <property type="match status" value="1"/>
</dbReference>
<comment type="function">
    <text evidence="4 6">IF-3 binds to the 30S ribosomal subunit and shifts the equilibrium between 70S ribosomes and their 50S and 30S subunits in favor of the free subunits, thus enhancing the availability of 30S subunits on which protein synthesis initiation begins.</text>
</comment>
<evidence type="ECO:0000313" key="10">
    <source>
        <dbReference type="Proteomes" id="UP000001505"/>
    </source>
</evidence>